<evidence type="ECO:0008006" key="3">
    <source>
        <dbReference type="Google" id="ProtNLM"/>
    </source>
</evidence>
<dbReference type="RefSeq" id="WP_119700910.1">
    <property type="nucleotide sequence ID" value="NZ_QJSA01000004.1"/>
</dbReference>
<proteinExistence type="predicted"/>
<keyword evidence="2" id="KW-1185">Reference proteome</keyword>
<dbReference type="Proteomes" id="UP000265745">
    <property type="component" value="Unassembled WGS sequence"/>
</dbReference>
<protein>
    <recommendedName>
        <fullName evidence="3">Integrase</fullName>
    </recommendedName>
</protein>
<reference evidence="1 2" key="1">
    <citation type="submission" date="2018-06" db="EMBL/GenBank/DDBJ databases">
        <title>Pseudomonas jilinensis sp. nov., isolated from the production water of Jilin Oilfield in China.</title>
        <authorList>
            <person name="Wang J."/>
        </authorList>
    </citation>
    <scope>NUCLEOTIDE SEQUENCE [LARGE SCALE GENOMIC DNA]</scope>
    <source>
        <strain evidence="1 2">JS15-10A1</strain>
    </source>
</reference>
<sequence length="80" mass="8551">MKPSALKSGDWLAIRCGLGQGEYRAQFIERIPAKGKGCPAKSVIRNPDWAGLDGPDDHGVATISDYDLARRGRLLEGGVA</sequence>
<gene>
    <name evidence="1" type="ORF">C2846_05485</name>
</gene>
<name>A0A396RZ59_9PSED</name>
<evidence type="ECO:0000313" key="2">
    <source>
        <dbReference type="Proteomes" id="UP000265745"/>
    </source>
</evidence>
<comment type="caution">
    <text evidence="1">The sequence shown here is derived from an EMBL/GenBank/DDBJ whole genome shotgun (WGS) entry which is preliminary data.</text>
</comment>
<dbReference type="EMBL" id="QJSA01000004">
    <property type="protein sequence ID" value="RHW21914.1"/>
    <property type="molecule type" value="Genomic_DNA"/>
</dbReference>
<dbReference type="OrthoDB" id="7029197at2"/>
<evidence type="ECO:0000313" key="1">
    <source>
        <dbReference type="EMBL" id="RHW21914.1"/>
    </source>
</evidence>
<organism evidence="1 2">
    <name type="scientific">Pseudomonas jilinensis</name>
    <dbReference type="NCBI Taxonomy" id="2078689"/>
    <lineage>
        <taxon>Bacteria</taxon>
        <taxon>Pseudomonadati</taxon>
        <taxon>Pseudomonadota</taxon>
        <taxon>Gammaproteobacteria</taxon>
        <taxon>Pseudomonadales</taxon>
        <taxon>Pseudomonadaceae</taxon>
        <taxon>Pseudomonas</taxon>
    </lineage>
</organism>
<dbReference type="AlphaFoldDB" id="A0A396RZ59"/>
<accession>A0A396RZ59</accession>